<keyword evidence="1" id="KW-0472">Membrane</keyword>
<protein>
    <submittedName>
        <fullName evidence="2">Uncharacterized protein</fullName>
    </submittedName>
</protein>
<gene>
    <name evidence="2" type="ORF">ASZ90_002124</name>
</gene>
<keyword evidence="1" id="KW-1133">Transmembrane helix</keyword>
<comment type="caution">
    <text evidence="2">The sequence shown here is derived from an EMBL/GenBank/DDBJ whole genome shotgun (WGS) entry which is preliminary data.</text>
</comment>
<dbReference type="AlphaFoldDB" id="A0A0W8G4C8"/>
<organism evidence="2">
    <name type="scientific">hydrocarbon metagenome</name>
    <dbReference type="NCBI Taxonomy" id="938273"/>
    <lineage>
        <taxon>unclassified sequences</taxon>
        <taxon>metagenomes</taxon>
        <taxon>ecological metagenomes</taxon>
    </lineage>
</organism>
<evidence type="ECO:0000313" key="2">
    <source>
        <dbReference type="EMBL" id="KUG28011.1"/>
    </source>
</evidence>
<name>A0A0W8G4C8_9ZZZZ</name>
<sequence length="165" mass="18978">MRPGRVIRMTAAGLACLAAVAAGLLIWFGAWYFPAWRLEDFSRDQYREAAIFAAKGLAHAEGLVFEDFDFLKYRQVERGSEAYVWGSARCRAADGGTEFAWIYLEWSRKRGQWLRNYSLVLATPDDEYFYTKGHPDQWGRARMAIEKLLHQLARNVREVLHPVSG</sequence>
<dbReference type="EMBL" id="LNQE01000267">
    <property type="protein sequence ID" value="KUG28011.1"/>
    <property type="molecule type" value="Genomic_DNA"/>
</dbReference>
<feature type="transmembrane region" description="Helical" evidence="1">
    <location>
        <begin position="12"/>
        <end position="33"/>
    </location>
</feature>
<reference evidence="2" key="1">
    <citation type="journal article" date="2015" name="Proc. Natl. Acad. Sci. U.S.A.">
        <title>Networks of energetic and metabolic interactions define dynamics in microbial communities.</title>
        <authorList>
            <person name="Embree M."/>
            <person name="Liu J.K."/>
            <person name="Al-Bassam M.M."/>
            <person name="Zengler K."/>
        </authorList>
    </citation>
    <scope>NUCLEOTIDE SEQUENCE</scope>
</reference>
<accession>A0A0W8G4C8</accession>
<evidence type="ECO:0000256" key="1">
    <source>
        <dbReference type="SAM" id="Phobius"/>
    </source>
</evidence>
<proteinExistence type="predicted"/>
<keyword evidence="1" id="KW-0812">Transmembrane</keyword>